<feature type="compositionally biased region" description="Acidic residues" evidence="9">
    <location>
        <begin position="4404"/>
        <end position="4427"/>
    </location>
</feature>
<feature type="compositionally biased region" description="Acidic residues" evidence="9">
    <location>
        <begin position="4539"/>
        <end position="4549"/>
    </location>
</feature>
<evidence type="ECO:0000313" key="12">
    <source>
        <dbReference type="Proteomes" id="UP001166052"/>
    </source>
</evidence>
<gene>
    <name evidence="11" type="primary">Mdn1</name>
    <name evidence="11" type="ORF">GTO92_0014226</name>
</gene>
<evidence type="ECO:0000256" key="7">
    <source>
        <dbReference type="ARBA" id="ARBA00023186"/>
    </source>
</evidence>
<dbReference type="PANTHER" id="PTHR48103">
    <property type="entry name" value="MIDASIN-RELATED"/>
    <property type="match status" value="1"/>
</dbReference>
<dbReference type="Pfam" id="PF17865">
    <property type="entry name" value="AAA_lid_5"/>
    <property type="match status" value="1"/>
</dbReference>
<feature type="compositionally biased region" description="Basic and acidic residues" evidence="9">
    <location>
        <begin position="4329"/>
        <end position="4346"/>
    </location>
</feature>
<feature type="compositionally biased region" description="Basic and acidic residues" evidence="9">
    <location>
        <begin position="4825"/>
        <end position="4875"/>
    </location>
</feature>
<dbReference type="InterPro" id="IPR003593">
    <property type="entry name" value="AAA+_ATPase"/>
</dbReference>
<feature type="compositionally biased region" description="Basic and acidic residues" evidence="9">
    <location>
        <begin position="4646"/>
        <end position="4655"/>
    </location>
</feature>
<feature type="non-terminal residue" evidence="11">
    <location>
        <position position="5212"/>
    </location>
</feature>
<organism evidence="11 12">
    <name type="scientific">Polypterus senegalus</name>
    <name type="common">Senegal bichir</name>
    <dbReference type="NCBI Taxonomy" id="55291"/>
    <lineage>
        <taxon>Eukaryota</taxon>
        <taxon>Metazoa</taxon>
        <taxon>Chordata</taxon>
        <taxon>Craniata</taxon>
        <taxon>Vertebrata</taxon>
        <taxon>Euteleostomi</taxon>
        <taxon>Actinopterygii</taxon>
        <taxon>Polypteriformes</taxon>
        <taxon>Polypteridae</taxon>
        <taxon>Polypterus</taxon>
    </lineage>
</organism>
<dbReference type="Pfam" id="PF07728">
    <property type="entry name" value="AAA_5"/>
    <property type="match status" value="6"/>
</dbReference>
<dbReference type="InterPro" id="IPR040848">
    <property type="entry name" value="AAA_lid_7"/>
</dbReference>
<dbReference type="EMBL" id="JAAWVN010013444">
    <property type="protein sequence ID" value="MBN3291669.1"/>
    <property type="molecule type" value="Genomic_DNA"/>
</dbReference>
<dbReference type="CDD" id="cd01460">
    <property type="entry name" value="vWA_midasin"/>
    <property type="match status" value="1"/>
</dbReference>
<feature type="domain" description="VWFA" evidence="10">
    <location>
        <begin position="5002"/>
        <end position="5200"/>
    </location>
</feature>
<feature type="compositionally biased region" description="Basic and acidic residues" evidence="9">
    <location>
        <begin position="4357"/>
        <end position="4367"/>
    </location>
</feature>
<dbReference type="Gene3D" id="3.40.50.410">
    <property type="entry name" value="von Willebrand factor, type A domain"/>
    <property type="match status" value="1"/>
</dbReference>
<evidence type="ECO:0000256" key="4">
    <source>
        <dbReference type="ARBA" id="ARBA00017143"/>
    </source>
</evidence>
<dbReference type="SMART" id="SM00382">
    <property type="entry name" value="AAA"/>
    <property type="match status" value="5"/>
</dbReference>
<evidence type="ECO:0000313" key="11">
    <source>
        <dbReference type="EMBL" id="MBN3291669.1"/>
    </source>
</evidence>
<dbReference type="InterPro" id="IPR002035">
    <property type="entry name" value="VWF_A"/>
</dbReference>
<dbReference type="PANTHER" id="PTHR48103:SF2">
    <property type="entry name" value="MIDASIN"/>
    <property type="match status" value="1"/>
</dbReference>
<dbReference type="SMART" id="SM00327">
    <property type="entry name" value="VWA"/>
    <property type="match status" value="1"/>
</dbReference>
<keyword evidence="12" id="KW-1185">Reference proteome</keyword>
<evidence type="ECO:0000256" key="1">
    <source>
        <dbReference type="ARBA" id="ARBA00004604"/>
    </source>
</evidence>
<dbReference type="PROSITE" id="PS50234">
    <property type="entry name" value="VWFA"/>
    <property type="match status" value="1"/>
</dbReference>
<feature type="compositionally biased region" description="Basic and acidic residues" evidence="9">
    <location>
        <begin position="4727"/>
        <end position="4769"/>
    </location>
</feature>
<evidence type="ECO:0000256" key="2">
    <source>
        <dbReference type="ARBA" id="ARBA00004642"/>
    </source>
</evidence>
<feature type="compositionally biased region" description="Basic and acidic residues" evidence="9">
    <location>
        <begin position="4570"/>
        <end position="4581"/>
    </location>
</feature>
<feature type="compositionally biased region" description="Basic and acidic residues" evidence="9">
    <location>
        <begin position="4613"/>
        <end position="4634"/>
    </location>
</feature>
<dbReference type="Proteomes" id="UP001166052">
    <property type="component" value="Unassembled WGS sequence"/>
</dbReference>
<comment type="similarity">
    <text evidence="3">Belongs to the midasin family.</text>
</comment>
<feature type="region of interest" description="Disordered" evidence="9">
    <location>
        <begin position="4717"/>
        <end position="4769"/>
    </location>
</feature>
<proteinExistence type="inferred from homology"/>
<evidence type="ECO:0000256" key="9">
    <source>
        <dbReference type="SAM" id="MobiDB-lite"/>
    </source>
</evidence>
<protein>
    <recommendedName>
        <fullName evidence="4">Midasin</fullName>
    </recommendedName>
</protein>
<feature type="compositionally biased region" description="Acidic residues" evidence="9">
    <location>
        <begin position="4582"/>
        <end position="4597"/>
    </location>
</feature>
<feature type="compositionally biased region" description="Acidic residues" evidence="9">
    <location>
        <begin position="4494"/>
        <end position="4528"/>
    </location>
</feature>
<keyword evidence="6" id="KW-0067">ATP-binding</keyword>
<feature type="non-terminal residue" evidence="11">
    <location>
        <position position="1"/>
    </location>
</feature>
<feature type="compositionally biased region" description="Acidic residues" evidence="9">
    <location>
        <begin position="4558"/>
        <end position="4569"/>
    </location>
</feature>
<feature type="compositionally biased region" description="Basic and acidic residues" evidence="9">
    <location>
        <begin position="4529"/>
        <end position="4538"/>
    </location>
</feature>
<comment type="subcellular location">
    <subcellularLocation>
        <location evidence="1">Nucleus</location>
        <location evidence="1">Nucleolus</location>
    </subcellularLocation>
    <subcellularLocation>
        <location evidence="2">Nucleus</location>
        <location evidence="2">Nucleoplasm</location>
    </subcellularLocation>
</comment>
<dbReference type="InterPro" id="IPR036465">
    <property type="entry name" value="vWFA_dom_sf"/>
</dbReference>
<sequence length="5212" mass="592930">SFFPLKIWTPYDRQCILNSLAQLLLEKDYTLLIGRHMRPFVLDLLERNAGLVKADGKINHDRHERLSVALSKLLDVSPDALLFAKRYFKYAPPVFQRLFFTSSQSAATQYGRKRMKLRDLMEATFRYLKHDTAFFKNLWDWSVCLSLLRTSDVFVRWYSACCLTVISNMAEVEKYIFFQKYFNSDEMLDLKIKTLEESQQLNLEKALTLANAESAFWHCEEKQKPTRCQIASDDLSKNVVAVCGVEIANLVLVDSTCRSLQSLAMAVASQKPVLLEGPIGSGKTVILEHLAAVTGRGKTPHFLKVQLGDQTDSKMLLGMYRCTSVPGEFVWQPGTLTQAVTLGHWIVLEDIDYAPLDVISVLIPLLESGNLLIPGRGDCIPVSPGFQFFATRRLYSSASGLYRQQNTNASLLDKLWKKIHLDNMSRDELKEVLLQKYSSLGVVVDRLLDIYCQLTGDKHLKSNCFNNKELIPANDLVSLKLEEKSLTLEGRGLSLRDLLKWCDRIVNCSSSTSSSAALIVFLEALDCFTAMLSNQDNRQKMAEIIGSKLNISKEQAEHYCQMYKPQINLTETEVTMGRTTIPRKQSCVVGLSMEKQTFAATRPSLVLLEQLSVCVNRGEPVLLVGETGTGKTSTVQFLARITGHKLRVVNMNQQSDTADLLGGYKPVDHKLILLPLHEAFEDLFSQTFSRKQNTTFLGHVNTCFRERRWEDLLKLMEHVSKSAINKELHKNKQETLKDKWEALCLRLSHARHQIKCAESALLFAFVEGTLAQAVKKGEWILLDEINLAAAETLECLSSLLESHAGSLVLLDRGDTEPIVRHPEFRLFACMNPATDVGKRNLPPGIRNRFTEVYVEELEDQGDLRILILDYLKGLNLSKTIVSGIISFYLAVRKEANCKLVDGTGHKPHYSLRTLCRALRFAAGNPCHSSQRSLYEGFCLSFLTQLDRSSYPIVQKLICKHILGGNTKSLKESIPEPTDKKCFQVEDYWISRGELPPVTDSSYILTPTVKLNLRDLARVVSAGSHPVLIQGETSVGKTSLIKWLASSTGNHCVRINNHEHTDIQEYIGCYASSETGKLVFKEVVIEQDILCGRKGAKESPNIFLEMHCRMRWKEGVCLNRCLKKAVLFCRNIIYASLLTSILEPERMLVLAEKGSGDTEDVELITASKKFRILATMNPGGDFGKKELSPALRNRFTEIWCPQSNSRTDLLSIVQHNLNPGLSLDGADLKGKDIAELMLDFIDWLTNQEFGHQSILTVRDILSWVHFLNLMVKGDTVKNFEALHHFYLDPITAFVHGACLVFIDGIGSGTTVSVADNVLAARKACLDFLHKKFTRLTNLNEERSKAFNIYDVTVKKDVVWGADYFGIDPFYIVTGSFETSELTDYALNAGTTSVNAQRLLRAIKMNRPVLLEGSPGVGKTSLVAALAKASKNHLVRINLSEQTDVTDLFGTDLPVEGGKGGEFSWRDGPLLAALKAGYWIVLDELNLASQSVLEGLNACFDHRAEIYIPELGMTFKVQHERTKIFGCQNPYSQGGGRKGLPKSFLNRFTQVYVDQLSVEDMMVIGASVFPAIEKHIITKMVSFNNKLVHAVSKEKKWGYKGAPWEFNLRDIFRWCQLMQTDQSPGYYDPGQHVWLVYADRMRTTFDKEQIVSVFKEVFGEEFNIYIGSRQFHITPHQVQVGYSILSRKGPASVSSNTQLSLLHQTLQPLESVMKCIQMGWMVILVGPAASGKTSLVQLISLLSGHKLKVMAMNSAMDTTELLGGFEQVEIMRPWKRVLETVENTFSMLMQKGLLLLEVATQEIEGLLHNWNVLRKNCGHSCAAEEGKGISSETVKIVESIIVLLQKLDVKLKSPIDLTKLIDDFKEFREQWTRAKDGQSRGTFEWIDGMLVQALQSGDWLLMDNVNFCSPSVLDRLNALLEPGGTLTISERGVIDGRTPSIVPHPDFRLFLAMDPTHGEISRAMRNRGVEIYVHGESEIFSVDSLDFRTLLQAQGITGDSICTCLLAIYTEIKETILGCPVSSVSALLHAATLLVNHLQRGSSLYFALQQACWEVFVLSQCYSSNQKQVQEIVEKHLSSLKSSKTWEWKLLSPGLWPDPVPSALQSTEDSCLSTIIRDGQVLTYCLNMLSLSTNRCRPLILSDLQQVLQSRSLDNLTFMSTNLEENFHEMMCLISPAVWLVTERASHEDWVLRAIWLNNLSKCYKHVKDIVHFHLDAGSKALRSVFSTKLSGIIWKYIKEMQHQTSDEYIISMDVRWNLQYLDILKNSITFDSVEEFQHYMDGLNSMVNRVRLLMDRVKQVHIEEAVLYREKKKGNNSILRLCKAFQKGSLEFEDLPYPVLAHIAKFFAHWDCHMEQILQTGKSLILDENLSDLQCRVLWRDRLRDISDRIQADSHGLAVFALHWHWVQKHLISKIPTILIGGESQAYFSEIQCVVMNIENSLCNSDVSFSVATKLQNVLGKPLPFKVESVATVASQLKTFCSILDVLHLNPKREDSRWKYKLNLVKAAADGVLLKKKLLNIWCLVLQANYKMEYTDTDIEKLKEIIESQRSQMSTDGLLLPKNLENDIMTEPSWINQSSLTQLKMQTQMWPAMEFLTIISQYKLVADILEEMTYSRKSDISNYHLHLCQHINFCLQSTPTDPEQIQDLCFIQQNYALPAEEISLRWSELLSRCLSSFWRSNVTTDPSFWLTWNPNLNVHVEEMAKSAVAKSLMGPGIMNRAVWLKCFFELLTNCKTANCWSSNDAQILSSSLVSLGEWSLRTQQLLDISNVLWTNIGVSSFANFRETDQRLQGILLHRHLKAIQILVPDELKEEYLEYCRRLITKRDASAVQYMQQIFRSVIPSKVLPESFICETLTCIKLFARLDAISSQNVQSGIFWVHMGLLQMLIWMPQTLFDPALKRMYKLGYLQKELKTLQSEWTARQMSSQVLCGEELKEDGFSQKLHHPRLRFLCSRMKFLRSRIAELSRKQAYRPNDQQYENLYKDMHHFTTSIAQVSWVQDLLSRLLKMLETKTNVEIQSLLNEEATWQLSLHHFINRLTEKYPLYPDIVSPVRASVLQIQHGMRLVASEVSATLFHVPHLSEFMSCLLAFPSLSPGFPSYLARAEHLCSKVASDVLKNTGKLLHLSKEVDASPDQVQLLLNALHFLLCHVLSLGYLDLDTLSLFRHICQAVVNEWDELELLARQREKEKTSLYRYRSQQHGTGLSEEEEEEKEFRALFPQYDKDFTDIVSEPSLESVSTDNLEDSENNSSESRSVSLSCMWTLIQVHQRISMEFSHSLWYQPGYSAFQPKDFLSALTSSYQTAAPLMANVYHLIGCEHNEQLIGSQLLISALIQNTILNNTSTDLFLKPSGPYDFYQHANIAQVRLCHPVLEDLNKAVQSRLQEWPEHPALMQVLVVIERILAFPISDPLAKFLNGLEILLAKAQDWEENASRSVSFRKQLDAVTQLIIQWRKLELNCWTESLDNTLKKHSENSAKHWFPIYQLLESHLQQQRNQENFDDCPKSNLSLSSVTRTLQAFLEDATLGEFQTRLEMILSFHCHVLLIPDQEGKKALSSLLWNLYNYYKQFSYSIQAKVTELRHPIEKELKDFVKISRWNDVSFWSIKQSVQKTHRTLFKFVKRFGAALNTPCRQELTEQGIERSLDCVDRTQQDSPVLRLNKVLKRILLSASKTQQSVTHEETPELEQNSLQSRLVALNPKMRKMCMKLMKKSALPQLAEDLDLFTAEIIKSVQELQNLTVDNKADKEKQRCEAKNILQQKQRALSELFKLLSQTGLSYRKGITWSRTVDPNDIMYINPLDLKGALNVVKSNTEPEKMIFAEIPAVWDGCQKYFYRSIARHACLREAFLKPSKELGLGNVERCKGFTAHLLKLLVDQRKRLSLLTEEWVSLRKLVSAIQDVQSQLYMTTHDDFTLPPQSSLLSWIHKIHNLSSQCLLGLQELSLFLQCCPDPTKTEDRNISQNCNILTSDPATESKFDCQYPTPFSLESLALGCRMRKGDSAWLQLTAQVSERLKDLQTLKADLDKIFLRPTSAVLQTWHHFDVCSSGLNKLGSLASHLQDMELFFSVSFSGKEDCPYNNPGIIQTLRFLRKEIEQHITEFTTWRTDQLSLKSQKQESSPEFALQFFGQIEGAISAVLCTVQSLVKRKEDHKTKSKEVKCQKSECKENEDEGDLIRVGHLTKLLDKDLSAEVSSLNLEKIPVILLNLLESVKIYREDCAAHCLTLEEACLSLVRLLPMLSTYVDLVQFFLIVSLLAHRSTGKLLSVLASIFTEIAQKGFCLPEELVEEASGEGATEFHDYEGGGIGEGEGTKDVSDKIENEEQVEDTFQQGQEKKDEEQDRKPDIKEEENAVEMSEDFDGQIHDGERKEPGEDEEEQSDDEEEDLDKKMGNLGEAEADQLDERLWGDDDNEEEDTDDEEDESGQGMDEGESQLVAKEDNLDAGNTNKDDKHKEEELTENKEEKDKINEQPDKREFDENEVDPYHGKQEQQPVTEPMDLPDDLNLDNDEEDTGENQEGDEENPMDIEAEAADLDNKQEKDESLQEEQPEESEDRDGQNEQAVSEDGEQEMEQENESKEDHDKEADGQENDSEENMEINEEEKENKNDTSKDDDDDNNTTKDEENSVSKDLGHQSKEEEVLNEDENDLPESENRREHESDGQTGEENLQSDTAVELAGAASEKDKVKEVTSHTCCTVVTASGHPQRPSEATLQRELTEALLYPFKRKPGQADNERSTGDVNERVHKKLRTLDTKSEKKDKTAQSERMKQESDVYEHIKELCEPYDAQTYDVASAEQQDPAKAAFETDEGTDDISMEPEEQEDDLQAVDAQELKPEQNKHLSSKKDGLETTEMDQKPLEREEDNVEKQESEYASTDEKTARTTESLIFTVMEHLMDTGELPETPPKKLREQLEEQLEAWQNQTPGSQEEEATAADMWRQYQSLTSSLSQQLCEQLRLILEPTQAAKLKGDFRTGKRLNMRKVIPYIASQFRKDKIWLRRTKPSKREYQICLAIDDSSSMIDNHSKQMAFESLSVIGNALTLLEVGRISVCSFGESFQLLHPFHEQFNEQSGSRILRLCKFQQKKTKIAEFLDSAAGMFIAARQQFQTNIETAQLLLIVSDGRGLFLEGKERVTAAVQGIRSARVFVIFVVLDNPNSRDSVLDIKVPIFKGPGEMPEIKSYMEEFPFPFYIILRDVNALPETLSDALRQWFELVTAADQ</sequence>
<feature type="compositionally biased region" description="Polar residues" evidence="9">
    <location>
        <begin position="4656"/>
        <end position="4667"/>
    </location>
</feature>
<feature type="compositionally biased region" description="Basic and acidic residues" evidence="9">
    <location>
        <begin position="4676"/>
        <end position="4685"/>
    </location>
</feature>
<feature type="compositionally biased region" description="Basic and acidic residues" evidence="9">
    <location>
        <begin position="4306"/>
        <end position="4317"/>
    </location>
</feature>
<dbReference type="CDD" id="cd00009">
    <property type="entry name" value="AAA"/>
    <property type="match status" value="1"/>
</dbReference>
<dbReference type="InterPro" id="IPR011704">
    <property type="entry name" value="ATPase_dyneun-rel_AAA"/>
</dbReference>
<feature type="compositionally biased region" description="Basic and acidic residues" evidence="9">
    <location>
        <begin position="4443"/>
        <end position="4484"/>
    </location>
</feature>
<keyword evidence="5" id="KW-0547">Nucleotide-binding</keyword>
<evidence type="ECO:0000256" key="8">
    <source>
        <dbReference type="ARBA" id="ARBA00023242"/>
    </source>
</evidence>
<dbReference type="SUPFAM" id="SSF53300">
    <property type="entry name" value="vWA-like"/>
    <property type="match status" value="1"/>
</dbReference>
<feature type="compositionally biased region" description="Acidic residues" evidence="9">
    <location>
        <begin position="4368"/>
        <end position="4381"/>
    </location>
</feature>
<evidence type="ECO:0000259" key="10">
    <source>
        <dbReference type="PROSITE" id="PS50234"/>
    </source>
</evidence>
<accession>A0ABS2YY14</accession>
<feature type="compositionally biased region" description="Acidic residues" evidence="9">
    <location>
        <begin position="4800"/>
        <end position="4820"/>
    </location>
</feature>
<reference evidence="11" key="1">
    <citation type="journal article" date="2021" name="Cell">
        <title>Tracing the genetic footprints of vertebrate landing in non-teleost ray-finned fishes.</title>
        <authorList>
            <person name="Bi X."/>
            <person name="Wang K."/>
            <person name="Yang L."/>
            <person name="Pan H."/>
            <person name="Jiang H."/>
            <person name="Wei Q."/>
            <person name="Fang M."/>
            <person name="Yu H."/>
            <person name="Zhu C."/>
            <person name="Cai Y."/>
            <person name="He Y."/>
            <person name="Gan X."/>
            <person name="Zeng H."/>
            <person name="Yu D."/>
            <person name="Zhu Y."/>
            <person name="Jiang H."/>
            <person name="Qiu Q."/>
            <person name="Yang H."/>
            <person name="Zhang Y.E."/>
            <person name="Wang W."/>
            <person name="Zhu M."/>
            <person name="He S."/>
            <person name="Zhang G."/>
        </authorList>
    </citation>
    <scope>NUCLEOTIDE SEQUENCE</scope>
    <source>
        <strain evidence="11">Bchr_001</strain>
    </source>
</reference>
<dbReference type="Pfam" id="PF17867">
    <property type="entry name" value="AAA_lid_7"/>
    <property type="match status" value="2"/>
</dbReference>
<feature type="compositionally biased region" description="Acidic residues" evidence="9">
    <location>
        <begin position="4347"/>
        <end position="4356"/>
    </location>
</feature>
<keyword evidence="7" id="KW-0143">Chaperone</keyword>
<comment type="caution">
    <text evidence="11">The sequence shown here is derived from an EMBL/GenBank/DDBJ whole genome shotgun (WGS) entry which is preliminary data.</text>
</comment>
<dbReference type="InterPro" id="IPR027417">
    <property type="entry name" value="P-loop_NTPase"/>
</dbReference>
<dbReference type="PIRSF" id="PIRSF010340">
    <property type="entry name" value="Midasin"/>
    <property type="match status" value="1"/>
</dbReference>
<dbReference type="InterPro" id="IPR012099">
    <property type="entry name" value="Midasin"/>
</dbReference>
<evidence type="ECO:0000256" key="5">
    <source>
        <dbReference type="ARBA" id="ARBA00022741"/>
    </source>
</evidence>
<dbReference type="SUPFAM" id="SSF52540">
    <property type="entry name" value="P-loop containing nucleoside triphosphate hydrolases"/>
    <property type="match status" value="5"/>
</dbReference>
<dbReference type="Gene3D" id="3.40.50.300">
    <property type="entry name" value="P-loop containing nucleotide triphosphate hydrolases"/>
    <property type="match status" value="5"/>
</dbReference>
<dbReference type="InterPro" id="IPR041190">
    <property type="entry name" value="Midasin_AAA_lid_5"/>
</dbReference>
<name>A0ABS2YY14_POLSE</name>
<evidence type="ECO:0000256" key="3">
    <source>
        <dbReference type="ARBA" id="ARBA00007188"/>
    </source>
</evidence>
<feature type="compositionally biased region" description="Acidic residues" evidence="9">
    <location>
        <begin position="4635"/>
        <end position="4645"/>
    </location>
</feature>
<feature type="region of interest" description="Disordered" evidence="9">
    <location>
        <begin position="4287"/>
        <end position="4686"/>
    </location>
</feature>
<feature type="region of interest" description="Disordered" evidence="9">
    <location>
        <begin position="4783"/>
        <end position="4875"/>
    </location>
</feature>
<evidence type="ECO:0000256" key="6">
    <source>
        <dbReference type="ARBA" id="ARBA00022840"/>
    </source>
</evidence>
<keyword evidence="8" id="KW-0539">Nucleus</keyword>